<sequence length="222" mass="25137">MAMDAEHDALYADVERLLNAESNSDDDDAKRDLVDTAISKAAALVQQSPNNADFHHLHGLAWYHHPDKTNARLTNIRSALQRALSIEPQHHFANQYIGYINFDVGDYATAKPHFDATDHVFFESIDQKWRSLKAIELAFVCQLRLNQPVDTDALNQFFASYLAEERETIPNTVVPLELRRCAEWLFDQNGNTNAEPLHSIVNFLHACGDLARSDHSGLRATR</sequence>
<evidence type="ECO:0000313" key="1">
    <source>
        <dbReference type="EMBL" id="MBB3210632.1"/>
    </source>
</evidence>
<keyword evidence="2" id="KW-1185">Reference proteome</keyword>
<dbReference type="EMBL" id="JACHXU010000046">
    <property type="protein sequence ID" value="MBB3210632.1"/>
    <property type="molecule type" value="Genomic_DNA"/>
</dbReference>
<reference evidence="1 2" key="1">
    <citation type="submission" date="2020-08" db="EMBL/GenBank/DDBJ databases">
        <title>Genomic Encyclopedia of Type Strains, Phase III (KMG-III): the genomes of soil and plant-associated and newly described type strains.</title>
        <authorList>
            <person name="Whitman W."/>
        </authorList>
    </citation>
    <scope>NUCLEOTIDE SEQUENCE [LARGE SCALE GENOMIC DNA]</scope>
    <source>
        <strain evidence="1 2">CECT 8075</strain>
    </source>
</reference>
<dbReference type="AlphaFoldDB" id="A0A7W5E7A9"/>
<dbReference type="Gene3D" id="1.25.40.10">
    <property type="entry name" value="Tetratricopeptide repeat domain"/>
    <property type="match status" value="1"/>
</dbReference>
<dbReference type="InterPro" id="IPR011990">
    <property type="entry name" value="TPR-like_helical_dom_sf"/>
</dbReference>
<name>A0A7W5E7A9_9BACT</name>
<evidence type="ECO:0000313" key="2">
    <source>
        <dbReference type="Proteomes" id="UP000536179"/>
    </source>
</evidence>
<proteinExistence type="predicted"/>
<dbReference type="SUPFAM" id="SSF48452">
    <property type="entry name" value="TPR-like"/>
    <property type="match status" value="1"/>
</dbReference>
<protein>
    <recommendedName>
        <fullName evidence="3">Tetratricopeptide repeat protein</fullName>
    </recommendedName>
</protein>
<dbReference type="Proteomes" id="UP000536179">
    <property type="component" value="Unassembled WGS sequence"/>
</dbReference>
<dbReference type="RefSeq" id="WP_184310078.1">
    <property type="nucleotide sequence ID" value="NZ_JACHXU010000046.1"/>
</dbReference>
<gene>
    <name evidence="1" type="ORF">FHS27_006480</name>
</gene>
<organism evidence="1 2">
    <name type="scientific">Aporhodopirellula rubra</name>
    <dbReference type="NCBI Taxonomy" id="980271"/>
    <lineage>
        <taxon>Bacteria</taxon>
        <taxon>Pseudomonadati</taxon>
        <taxon>Planctomycetota</taxon>
        <taxon>Planctomycetia</taxon>
        <taxon>Pirellulales</taxon>
        <taxon>Pirellulaceae</taxon>
        <taxon>Aporhodopirellula</taxon>
    </lineage>
</organism>
<evidence type="ECO:0008006" key="3">
    <source>
        <dbReference type="Google" id="ProtNLM"/>
    </source>
</evidence>
<comment type="caution">
    <text evidence="1">The sequence shown here is derived from an EMBL/GenBank/DDBJ whole genome shotgun (WGS) entry which is preliminary data.</text>
</comment>
<accession>A0A7W5E7A9</accession>